<proteinExistence type="inferred from homology"/>
<dbReference type="OrthoDB" id="3196285at2"/>
<dbReference type="PANTHER" id="PTHR33744:SF1">
    <property type="entry name" value="DNA-BINDING TRANSCRIPTIONAL ACTIVATOR ADER"/>
    <property type="match status" value="1"/>
</dbReference>
<evidence type="ECO:0000313" key="6">
    <source>
        <dbReference type="Proteomes" id="UP000305546"/>
    </source>
</evidence>
<evidence type="ECO:0000259" key="4">
    <source>
        <dbReference type="Pfam" id="PF17853"/>
    </source>
</evidence>
<evidence type="ECO:0000256" key="1">
    <source>
        <dbReference type="ARBA" id="ARBA00006754"/>
    </source>
</evidence>
<dbReference type="Pfam" id="PF13556">
    <property type="entry name" value="HTH_30"/>
    <property type="match status" value="1"/>
</dbReference>
<dbReference type="InterPro" id="IPR041522">
    <property type="entry name" value="CdaR_GGDEF"/>
</dbReference>
<keyword evidence="6" id="KW-1185">Reference proteome</keyword>
<comment type="similarity">
    <text evidence="1">Belongs to the CdaR family.</text>
</comment>
<dbReference type="Proteomes" id="UP000305546">
    <property type="component" value="Unassembled WGS sequence"/>
</dbReference>
<protein>
    <submittedName>
        <fullName evidence="5">Uncharacterized protein</fullName>
    </submittedName>
</protein>
<feature type="domain" description="CdaR GGDEF-like" evidence="4">
    <location>
        <begin position="174"/>
        <end position="282"/>
    </location>
</feature>
<dbReference type="Pfam" id="PF14361">
    <property type="entry name" value="RsbRD_N"/>
    <property type="match status" value="1"/>
</dbReference>
<feature type="domain" description="RsbT co-antagonist protein RsbRD N-terminal" evidence="3">
    <location>
        <begin position="24"/>
        <end position="161"/>
    </location>
</feature>
<comment type="caution">
    <text evidence="5">The sequence shown here is derived from an EMBL/GenBank/DDBJ whole genome shotgun (WGS) entry which is preliminary data.</text>
</comment>
<gene>
    <name evidence="5" type="ORF">FG385_00465</name>
</gene>
<dbReference type="PANTHER" id="PTHR33744">
    <property type="entry name" value="CARBOHYDRATE DIACID REGULATOR"/>
    <property type="match status" value="1"/>
</dbReference>
<evidence type="ECO:0000259" key="2">
    <source>
        <dbReference type="Pfam" id="PF13556"/>
    </source>
</evidence>
<reference evidence="5 6" key="1">
    <citation type="submission" date="2019-06" db="EMBL/GenBank/DDBJ databases">
        <title>Amycolatopsis alkalitolerans sp. nov., isolated from Gastrodia elata Blume.</title>
        <authorList>
            <person name="Narsing Rao M.P."/>
            <person name="Li W.J."/>
        </authorList>
    </citation>
    <scope>NUCLEOTIDE SEQUENCE [LARGE SCALE GENOMIC DNA]</scope>
    <source>
        <strain evidence="5 6">SYSUP0005</strain>
    </source>
</reference>
<sequence>MTTMAFTPDDWLAELAGRSLHALPDLADQLVNEMWDDVYDPTGPVPKDDLWRSCHDNLGNMLQSLRGTVPSSAELLQTARATGTRRANQRCPLEWVLQAWHNGGQILWHDLAQRAGDDDAAGLRQLVRHTSDIWGVTERFSIEMAATYQQVERELLGGADRYLGEIIDALLDGRATEVEAEAIRALRLEGHGRFLIVVAEDAVPYRGTAAPLARMLEQHGIHSTWQLRAGLHVGVIPAAGTTPADVAAILRLPAAARIGLSPAFDRLSEARTGYRMATLAMATLPPHQPAAMTVDECLPDALLLSSPDLAQRLVTTTLGPLLQLPAPERDDLLHTIQAWVHGLGSSLRAAKTLYCHRNTVLNRLQRVRTLTGLDLADVSVWPQVMLALSALERNPDLR</sequence>
<dbReference type="Gene3D" id="1.10.10.2840">
    <property type="entry name" value="PucR C-terminal helix-turn-helix domain"/>
    <property type="match status" value="1"/>
</dbReference>
<accession>A0A5C4M7P8</accession>
<dbReference type="InterPro" id="IPR025736">
    <property type="entry name" value="PucR_C-HTH_dom"/>
</dbReference>
<dbReference type="AlphaFoldDB" id="A0A5C4M7P8"/>
<evidence type="ECO:0000313" key="5">
    <source>
        <dbReference type="EMBL" id="TNC29488.1"/>
    </source>
</evidence>
<feature type="domain" description="PucR C-terminal helix-turn-helix" evidence="2">
    <location>
        <begin position="332"/>
        <end position="389"/>
    </location>
</feature>
<dbReference type="InterPro" id="IPR051448">
    <property type="entry name" value="CdaR-like_regulators"/>
</dbReference>
<organism evidence="5 6">
    <name type="scientific">Amycolatopsis alkalitolerans</name>
    <dbReference type="NCBI Taxonomy" id="2547244"/>
    <lineage>
        <taxon>Bacteria</taxon>
        <taxon>Bacillati</taxon>
        <taxon>Actinomycetota</taxon>
        <taxon>Actinomycetes</taxon>
        <taxon>Pseudonocardiales</taxon>
        <taxon>Pseudonocardiaceae</taxon>
        <taxon>Amycolatopsis</taxon>
    </lineage>
</organism>
<name>A0A5C4M7P8_9PSEU</name>
<evidence type="ECO:0000259" key="3">
    <source>
        <dbReference type="Pfam" id="PF14361"/>
    </source>
</evidence>
<dbReference type="InterPro" id="IPR042070">
    <property type="entry name" value="PucR_C-HTH_sf"/>
</dbReference>
<dbReference type="EMBL" id="VDFW01000001">
    <property type="protein sequence ID" value="TNC29488.1"/>
    <property type="molecule type" value="Genomic_DNA"/>
</dbReference>
<dbReference type="InterPro" id="IPR025751">
    <property type="entry name" value="RsbRD_N_dom"/>
</dbReference>
<dbReference type="Pfam" id="PF17853">
    <property type="entry name" value="GGDEF_2"/>
    <property type="match status" value="1"/>
</dbReference>
<dbReference type="RefSeq" id="WP_139094559.1">
    <property type="nucleotide sequence ID" value="NZ_VDFW01000001.1"/>
</dbReference>